<dbReference type="RefSeq" id="WP_084549374.1">
    <property type="nucleotide sequence ID" value="NZ_FQYP01000001.1"/>
</dbReference>
<dbReference type="Proteomes" id="UP000184432">
    <property type="component" value="Unassembled WGS sequence"/>
</dbReference>
<feature type="transmembrane region" description="Helical" evidence="1">
    <location>
        <begin position="20"/>
        <end position="39"/>
    </location>
</feature>
<dbReference type="PANTHER" id="PTHR34220:SF7">
    <property type="entry name" value="SENSOR HISTIDINE KINASE YPDA"/>
    <property type="match status" value="1"/>
</dbReference>
<dbReference type="InterPro" id="IPR010559">
    <property type="entry name" value="Sig_transdc_His_kin_internal"/>
</dbReference>
<dbReference type="Pfam" id="PF06580">
    <property type="entry name" value="His_kinase"/>
    <property type="match status" value="1"/>
</dbReference>
<feature type="transmembrane region" description="Helical" evidence="1">
    <location>
        <begin position="45"/>
        <end position="64"/>
    </location>
</feature>
<protein>
    <submittedName>
        <fullName evidence="3">Histidine kinase</fullName>
    </submittedName>
</protein>
<feature type="transmembrane region" description="Helical" evidence="1">
    <location>
        <begin position="118"/>
        <end position="141"/>
    </location>
</feature>
<keyword evidence="1" id="KW-0812">Transmembrane</keyword>
<accession>A0A1M6B5K7</accession>
<keyword evidence="4" id="KW-1185">Reference proteome</keyword>
<keyword evidence="3" id="KW-0808">Transferase</keyword>
<dbReference type="OrthoDB" id="9809908at2"/>
<keyword evidence="1" id="KW-1133">Transmembrane helix</keyword>
<evidence type="ECO:0000256" key="1">
    <source>
        <dbReference type="SAM" id="Phobius"/>
    </source>
</evidence>
<dbReference type="InterPro" id="IPR036890">
    <property type="entry name" value="HATPase_C_sf"/>
</dbReference>
<dbReference type="STRING" id="570521.SAMN04488508_101638"/>
<feature type="transmembrane region" description="Helical" evidence="1">
    <location>
        <begin position="76"/>
        <end position="98"/>
    </location>
</feature>
<organism evidence="3 4">
    <name type="scientific">Aquimarina spongiae</name>
    <dbReference type="NCBI Taxonomy" id="570521"/>
    <lineage>
        <taxon>Bacteria</taxon>
        <taxon>Pseudomonadati</taxon>
        <taxon>Bacteroidota</taxon>
        <taxon>Flavobacteriia</taxon>
        <taxon>Flavobacteriales</taxon>
        <taxon>Flavobacteriaceae</taxon>
        <taxon>Aquimarina</taxon>
    </lineage>
</organism>
<sequence>MVKRKHLIDWVIQNRVVSHLIFWFLLFISLPILAALNDASVKKTLISGFSFLPAQLIASYLLIYYQVPKLLFKKKYFSFGVSFLVSAYMLLFMSKVLGDHLTKIFVPQYYKYTSLLDIITAPFHLAVVYFPSVYVFVFLMLMTKAFKDRFEERHQFEVLQKEKANTELKFLKAQTNPHFLFNTLNNLYSLTLEKSEKAPEVVLKLSDILDYMLYQCKDPEVPVLNEISLIQDYIDLESLRYGDKLSLDFTYHLHDPNVMIAPLILISFVENAFKHGASTTLKDSVIKIELTTNKDQLCFTVYNTLSYNEQNMVTDQSRQGIGFLNSERQLELNYKNNYDLESIKTDHDFQVELKINLQ</sequence>
<dbReference type="SUPFAM" id="SSF55874">
    <property type="entry name" value="ATPase domain of HSP90 chaperone/DNA topoisomerase II/histidine kinase"/>
    <property type="match status" value="1"/>
</dbReference>
<dbReference type="GO" id="GO:0016020">
    <property type="term" value="C:membrane"/>
    <property type="evidence" value="ECO:0007669"/>
    <property type="project" value="InterPro"/>
</dbReference>
<reference evidence="4" key="1">
    <citation type="submission" date="2016-11" db="EMBL/GenBank/DDBJ databases">
        <authorList>
            <person name="Varghese N."/>
            <person name="Submissions S."/>
        </authorList>
    </citation>
    <scope>NUCLEOTIDE SEQUENCE [LARGE SCALE GENOMIC DNA]</scope>
    <source>
        <strain evidence="4">DSM 22623</strain>
    </source>
</reference>
<gene>
    <name evidence="3" type="ORF">SAMN04488508_101638</name>
</gene>
<feature type="domain" description="Signal transduction histidine kinase internal region" evidence="2">
    <location>
        <begin position="166"/>
        <end position="245"/>
    </location>
</feature>
<dbReference type="InterPro" id="IPR050640">
    <property type="entry name" value="Bact_2-comp_sensor_kinase"/>
</dbReference>
<keyword evidence="3" id="KW-0418">Kinase</keyword>
<keyword evidence="1" id="KW-0472">Membrane</keyword>
<evidence type="ECO:0000313" key="3">
    <source>
        <dbReference type="EMBL" id="SHI43960.1"/>
    </source>
</evidence>
<dbReference type="EMBL" id="FQYP01000001">
    <property type="protein sequence ID" value="SHI43960.1"/>
    <property type="molecule type" value="Genomic_DNA"/>
</dbReference>
<name>A0A1M6B5K7_9FLAO</name>
<proteinExistence type="predicted"/>
<evidence type="ECO:0000313" key="4">
    <source>
        <dbReference type="Proteomes" id="UP000184432"/>
    </source>
</evidence>
<evidence type="ECO:0000259" key="2">
    <source>
        <dbReference type="Pfam" id="PF06580"/>
    </source>
</evidence>
<dbReference type="PANTHER" id="PTHR34220">
    <property type="entry name" value="SENSOR HISTIDINE KINASE YPDA"/>
    <property type="match status" value="1"/>
</dbReference>
<dbReference type="AlphaFoldDB" id="A0A1M6B5K7"/>
<dbReference type="GO" id="GO:0000155">
    <property type="term" value="F:phosphorelay sensor kinase activity"/>
    <property type="evidence" value="ECO:0007669"/>
    <property type="project" value="InterPro"/>
</dbReference>